<gene>
    <name evidence="13" type="ORF">UA08_06535</name>
</gene>
<keyword evidence="3" id="KW-0813">Transport</keyword>
<feature type="transmembrane region" description="Helical" evidence="8">
    <location>
        <begin position="691"/>
        <end position="715"/>
    </location>
</feature>
<dbReference type="AlphaFoldDB" id="A0A225ATX5"/>
<sequence>MAWLNDGLPGLNPLARRDSSTDAAPTSLSGFLSTLIPALIVAGAMVLAFIILRRRYLRNYMPRTYMPTLRDYERTPASPTGLFNWITSMYTLPDTYVLQHHSLDAYLLLRYMKLLVVMCFVGCCITWPILFPINATGGGTGEQFNILAMANVKNKARYFAHAFVAWIFFGFVFYLVTRESIFYINLRQAYAFSPAYANRLSSRTVMFSSVPKDYLDEQKLRRMFGIERVKNVWLATDTSDLDQKVSDRDGAAMKLEAAETKLIKLANAVRLKALKKGASAEDEQLGTPTSDSESGSVAARWVRAKDRPTHRLKFLIGKKVDTINWARSEIERLNPEIEEEQAKHRAGDAKKVSAVFVEFYNQNDAQDAYQSVAHNAPLHMAPRYIGVDPTQVIWSNLRIMWWERVIRNFATIAFICALIIFWAIPVAFVGSISNIDSLIQKLPWLHFILSVPTFIRGVITGLLPSVLLSVLMALLPIIIRLCAKLGGCPTAAAVELWTQNAYFGFQVVQVFLVTTISSAASAVVEDIIDDPTSAASLLASNLPSAANFYVSYIVLQGLTFTAGGLLGITGLILGKVLGKLLDSTPRKMYSRWANLSGLSWGTVLPPMSLLGLIAIVYSIIAPLILGFATVGLYLFYFAFRYQLLYVSNANIDTQGRIYARALQHLLVGCYIGIVCLIGLFAIAAADQPIGTGPLVLMIIFLVFAVLYHVSLNAALDPLLNYLPKNLEAEEEALLAEGRNKLGPAITEGSDEVGGTSAKNGDNGYHDGIDSVEKGNPSPAALPAPHKKPNFLVKFLRPDKYADYATMRRLVPDHIEPPTYSPEVERDAYYHPSITSTVPLLWIPHDEIGVSKQEIEHTGRVIPISDEDSWIDDKGNLQWNITRGQPPIYQEKVYY</sequence>
<name>A0A225ATX5_TALAT</name>
<comment type="similarity">
    <text evidence="2">Belongs to the CSC1 (TC 1.A.17) family.</text>
</comment>
<evidence type="ECO:0000313" key="13">
    <source>
        <dbReference type="EMBL" id="OKL57865.1"/>
    </source>
</evidence>
<dbReference type="InterPro" id="IPR032880">
    <property type="entry name" value="CSC1/OSCA1-like_N"/>
</dbReference>
<evidence type="ECO:0000259" key="10">
    <source>
        <dbReference type="Pfam" id="PF12621"/>
    </source>
</evidence>
<dbReference type="Pfam" id="PF02714">
    <property type="entry name" value="RSN1_7TM"/>
    <property type="match status" value="1"/>
</dbReference>
<reference evidence="13 14" key="1">
    <citation type="submission" date="2015-06" db="EMBL/GenBank/DDBJ databases">
        <title>Talaromyces atroroseus IBT 11181 draft genome.</title>
        <authorList>
            <person name="Rasmussen K.B."/>
            <person name="Rasmussen S."/>
            <person name="Petersen B."/>
            <person name="Sicheritz-Ponten T."/>
            <person name="Mortensen U.H."/>
            <person name="Thrane U."/>
        </authorList>
    </citation>
    <scope>NUCLEOTIDE SEQUENCE [LARGE SCALE GENOMIC DNA]</scope>
    <source>
        <strain evidence="13 14">IBT 11181</strain>
    </source>
</reference>
<evidence type="ECO:0000256" key="4">
    <source>
        <dbReference type="ARBA" id="ARBA00022692"/>
    </source>
</evidence>
<feature type="transmembrane region" description="Helical" evidence="8">
    <location>
        <begin position="453"/>
        <end position="479"/>
    </location>
</feature>
<feature type="compositionally biased region" description="Polar residues" evidence="7">
    <location>
        <begin position="286"/>
        <end position="295"/>
    </location>
</feature>
<proteinExistence type="inferred from homology"/>
<evidence type="ECO:0000256" key="7">
    <source>
        <dbReference type="SAM" id="MobiDB-lite"/>
    </source>
</evidence>
<dbReference type="InterPro" id="IPR022257">
    <property type="entry name" value="PHM7_ext"/>
</dbReference>
<feature type="transmembrane region" description="Helical" evidence="8">
    <location>
        <begin position="409"/>
        <end position="433"/>
    </location>
</feature>
<feature type="domain" description="CSC1/OSCA1-like 7TM region" evidence="9">
    <location>
        <begin position="407"/>
        <end position="680"/>
    </location>
</feature>
<dbReference type="PANTHER" id="PTHR13018">
    <property type="entry name" value="PROBABLE MEMBRANE PROTEIN DUF221-RELATED"/>
    <property type="match status" value="1"/>
</dbReference>
<evidence type="ECO:0000256" key="3">
    <source>
        <dbReference type="ARBA" id="ARBA00022448"/>
    </source>
</evidence>
<dbReference type="EMBL" id="LFMY01000010">
    <property type="protein sequence ID" value="OKL57865.1"/>
    <property type="molecule type" value="Genomic_DNA"/>
</dbReference>
<feature type="transmembrane region" description="Helical" evidence="8">
    <location>
        <begin position="623"/>
        <end position="644"/>
    </location>
</feature>
<keyword evidence="5 8" id="KW-1133">Transmembrane helix</keyword>
<dbReference type="Proteomes" id="UP000214365">
    <property type="component" value="Unassembled WGS sequence"/>
</dbReference>
<feature type="transmembrane region" description="Helical" evidence="8">
    <location>
        <begin position="665"/>
        <end position="685"/>
    </location>
</feature>
<keyword evidence="6 8" id="KW-0472">Membrane</keyword>
<dbReference type="GO" id="GO:0005227">
    <property type="term" value="F:calcium-activated cation channel activity"/>
    <property type="evidence" value="ECO:0007669"/>
    <property type="project" value="InterPro"/>
</dbReference>
<evidence type="ECO:0008006" key="15">
    <source>
        <dbReference type="Google" id="ProtNLM"/>
    </source>
</evidence>
<feature type="transmembrane region" description="Helical" evidence="8">
    <location>
        <begin position="111"/>
        <end position="130"/>
    </location>
</feature>
<feature type="domain" description="CSC1/OSCA1-like cytosolic" evidence="12">
    <location>
        <begin position="202"/>
        <end position="396"/>
    </location>
</feature>
<feature type="region of interest" description="Disordered" evidence="7">
    <location>
        <begin position="280"/>
        <end position="299"/>
    </location>
</feature>
<comment type="subcellular location">
    <subcellularLocation>
        <location evidence="1">Membrane</location>
        <topology evidence="1">Multi-pass membrane protein</topology>
    </subcellularLocation>
</comment>
<dbReference type="Pfam" id="PF12621">
    <property type="entry name" value="PHM7_ext"/>
    <property type="match status" value="1"/>
</dbReference>
<dbReference type="GO" id="GO:0005886">
    <property type="term" value="C:plasma membrane"/>
    <property type="evidence" value="ECO:0007669"/>
    <property type="project" value="TreeGrafter"/>
</dbReference>
<keyword evidence="14" id="KW-1185">Reference proteome</keyword>
<protein>
    <recommendedName>
        <fullName evidence="15">CSC1/OSCA1-like 7TM region domain-containing protein</fullName>
    </recommendedName>
</protein>
<dbReference type="RefSeq" id="XP_020117986.1">
    <property type="nucleotide sequence ID" value="XM_020268823.1"/>
</dbReference>
<feature type="domain" description="10TM putative phosphate transporter extracellular tail" evidence="10">
    <location>
        <begin position="794"/>
        <end position="886"/>
    </location>
</feature>
<feature type="transmembrane region" description="Helical" evidence="8">
    <location>
        <begin position="31"/>
        <end position="52"/>
    </location>
</feature>
<evidence type="ECO:0000256" key="6">
    <source>
        <dbReference type="ARBA" id="ARBA00023136"/>
    </source>
</evidence>
<evidence type="ECO:0000259" key="9">
    <source>
        <dbReference type="Pfam" id="PF02714"/>
    </source>
</evidence>
<dbReference type="InterPro" id="IPR003864">
    <property type="entry name" value="CSC1/OSCA1-like_7TM"/>
</dbReference>
<evidence type="ECO:0000313" key="14">
    <source>
        <dbReference type="Proteomes" id="UP000214365"/>
    </source>
</evidence>
<evidence type="ECO:0000256" key="2">
    <source>
        <dbReference type="ARBA" id="ARBA00007779"/>
    </source>
</evidence>
<dbReference type="Pfam" id="PF14703">
    <property type="entry name" value="PHM7_cyt"/>
    <property type="match status" value="1"/>
</dbReference>
<feature type="transmembrane region" description="Helical" evidence="8">
    <location>
        <begin position="158"/>
        <end position="177"/>
    </location>
</feature>
<feature type="transmembrane region" description="Helical" evidence="8">
    <location>
        <begin position="595"/>
        <end position="617"/>
    </location>
</feature>
<evidence type="ECO:0000259" key="12">
    <source>
        <dbReference type="Pfam" id="PF14703"/>
    </source>
</evidence>
<feature type="transmembrane region" description="Helical" evidence="8">
    <location>
        <begin position="549"/>
        <end position="574"/>
    </location>
</feature>
<feature type="region of interest" description="Disordered" evidence="7">
    <location>
        <begin position="744"/>
        <end position="784"/>
    </location>
</feature>
<feature type="compositionally biased region" description="Basic and acidic residues" evidence="7">
    <location>
        <begin position="763"/>
        <end position="772"/>
    </location>
</feature>
<comment type="caution">
    <text evidence="13">The sequence shown here is derived from an EMBL/GenBank/DDBJ whole genome shotgun (WGS) entry which is preliminary data.</text>
</comment>
<dbReference type="OrthoDB" id="1076608at2759"/>
<accession>A0A225ATX5</accession>
<feature type="transmembrane region" description="Helical" evidence="8">
    <location>
        <begin position="500"/>
        <end position="524"/>
    </location>
</feature>
<dbReference type="Pfam" id="PF13967">
    <property type="entry name" value="RSN1_TM"/>
    <property type="match status" value="1"/>
</dbReference>
<organism evidence="13 14">
    <name type="scientific">Talaromyces atroroseus</name>
    <dbReference type="NCBI Taxonomy" id="1441469"/>
    <lineage>
        <taxon>Eukaryota</taxon>
        <taxon>Fungi</taxon>
        <taxon>Dikarya</taxon>
        <taxon>Ascomycota</taxon>
        <taxon>Pezizomycotina</taxon>
        <taxon>Eurotiomycetes</taxon>
        <taxon>Eurotiomycetidae</taxon>
        <taxon>Eurotiales</taxon>
        <taxon>Trichocomaceae</taxon>
        <taxon>Talaromyces</taxon>
        <taxon>Talaromyces sect. Trachyspermi</taxon>
    </lineage>
</organism>
<evidence type="ECO:0000256" key="1">
    <source>
        <dbReference type="ARBA" id="ARBA00004141"/>
    </source>
</evidence>
<dbReference type="PANTHER" id="PTHR13018:SF26">
    <property type="entry name" value="DOMAIN PROTEIN, PUTATIVE (AFU_ORTHOLOGUE AFUA_5G10920)-RELATED"/>
    <property type="match status" value="1"/>
</dbReference>
<keyword evidence="4 8" id="KW-0812">Transmembrane</keyword>
<feature type="domain" description="CSC1/OSCA1-like N-terminal transmembrane" evidence="11">
    <location>
        <begin position="31"/>
        <end position="179"/>
    </location>
</feature>
<evidence type="ECO:0000256" key="8">
    <source>
        <dbReference type="SAM" id="Phobius"/>
    </source>
</evidence>
<dbReference type="InterPro" id="IPR045122">
    <property type="entry name" value="Csc1-like"/>
</dbReference>
<evidence type="ECO:0000256" key="5">
    <source>
        <dbReference type="ARBA" id="ARBA00022989"/>
    </source>
</evidence>
<evidence type="ECO:0000259" key="11">
    <source>
        <dbReference type="Pfam" id="PF13967"/>
    </source>
</evidence>
<dbReference type="GeneID" id="31006290"/>
<dbReference type="InterPro" id="IPR027815">
    <property type="entry name" value="CSC1/OSCA1-like_cyt"/>
</dbReference>